<dbReference type="AlphaFoldDB" id="A0A7R9YEH4"/>
<dbReference type="GO" id="GO:0006357">
    <property type="term" value="P:regulation of transcription by RNA polymerase II"/>
    <property type="evidence" value="ECO:0007669"/>
    <property type="project" value="InterPro"/>
</dbReference>
<comment type="subcellular location">
    <subcellularLocation>
        <location evidence="1">Nucleus</location>
    </subcellularLocation>
</comment>
<keyword evidence="2" id="KW-0805">Transcription regulation</keyword>
<accession>A0A7R9YEH4</accession>
<proteinExistence type="predicted"/>
<reference evidence="5" key="1">
    <citation type="submission" date="2021-01" db="EMBL/GenBank/DDBJ databases">
        <authorList>
            <person name="Corre E."/>
            <person name="Pelletier E."/>
            <person name="Niang G."/>
            <person name="Scheremetjew M."/>
            <person name="Finn R."/>
            <person name="Kale V."/>
            <person name="Holt S."/>
            <person name="Cochrane G."/>
            <person name="Meng A."/>
            <person name="Brown T."/>
            <person name="Cohen L."/>
        </authorList>
    </citation>
    <scope>NUCLEOTIDE SEQUENCE</scope>
    <source>
        <strain evidence="5">CCMP2078</strain>
    </source>
</reference>
<evidence type="ECO:0000313" key="5">
    <source>
        <dbReference type="EMBL" id="CAD8262361.1"/>
    </source>
</evidence>
<dbReference type="EMBL" id="HBEA01015556">
    <property type="protein sequence ID" value="CAD8262361.1"/>
    <property type="molecule type" value="Transcribed_RNA"/>
</dbReference>
<evidence type="ECO:0000256" key="3">
    <source>
        <dbReference type="ARBA" id="ARBA00023163"/>
    </source>
</evidence>
<name>A0A7R9YEH4_9STRA</name>
<dbReference type="Pfam" id="PF06179">
    <property type="entry name" value="Med22"/>
    <property type="match status" value="1"/>
</dbReference>
<organism evidence="5">
    <name type="scientific">Pinguiococcus pyrenoidosus</name>
    <dbReference type="NCBI Taxonomy" id="172671"/>
    <lineage>
        <taxon>Eukaryota</taxon>
        <taxon>Sar</taxon>
        <taxon>Stramenopiles</taxon>
        <taxon>Ochrophyta</taxon>
        <taxon>Pinguiophyceae</taxon>
        <taxon>Pinguiochrysidales</taxon>
        <taxon>Pinguiochrysidaceae</taxon>
        <taxon>Pinguiococcus</taxon>
    </lineage>
</organism>
<dbReference type="GO" id="GO:0003712">
    <property type="term" value="F:transcription coregulator activity"/>
    <property type="evidence" value="ECO:0007669"/>
    <property type="project" value="InterPro"/>
</dbReference>
<evidence type="ECO:0000256" key="1">
    <source>
        <dbReference type="ARBA" id="ARBA00004123"/>
    </source>
</evidence>
<dbReference type="GO" id="GO:0016592">
    <property type="term" value="C:mediator complex"/>
    <property type="evidence" value="ECO:0007669"/>
    <property type="project" value="InterPro"/>
</dbReference>
<protein>
    <submittedName>
        <fullName evidence="5">Uncharacterized protein</fullName>
    </submittedName>
</protein>
<sequence length="116" mass="13004">MTSSGGEVELSEAEEAFLEEVDREIRKLRACYSRLLKASHIRTMESLEVDNMQISSNVMKIMASSQALLKHIHRLKANLLLHKSKALDEQISRQNEELRLETEQAIADANALLGGA</sequence>
<gene>
    <name evidence="5" type="ORF">PPYR1160_LOCUS11863</name>
</gene>
<evidence type="ECO:0000256" key="2">
    <source>
        <dbReference type="ARBA" id="ARBA00023015"/>
    </source>
</evidence>
<keyword evidence="3" id="KW-0804">Transcription</keyword>
<keyword evidence="4" id="KW-0539">Nucleus</keyword>
<evidence type="ECO:0000256" key="4">
    <source>
        <dbReference type="ARBA" id="ARBA00023242"/>
    </source>
</evidence>
<dbReference type="InterPro" id="IPR009332">
    <property type="entry name" value="Med22"/>
</dbReference>